<gene>
    <name evidence="2" type="primary">LOC111113211</name>
</gene>
<dbReference type="KEGG" id="cvn:111113211"/>
<protein>
    <submittedName>
        <fullName evidence="2">Uncharacterized protein LOC111113211</fullName>
    </submittedName>
</protein>
<dbReference type="InterPro" id="IPR013783">
    <property type="entry name" value="Ig-like_fold"/>
</dbReference>
<organism evidence="1 2">
    <name type="scientific">Crassostrea virginica</name>
    <name type="common">Eastern oyster</name>
    <dbReference type="NCBI Taxonomy" id="6565"/>
    <lineage>
        <taxon>Eukaryota</taxon>
        <taxon>Metazoa</taxon>
        <taxon>Spiralia</taxon>
        <taxon>Lophotrochozoa</taxon>
        <taxon>Mollusca</taxon>
        <taxon>Bivalvia</taxon>
        <taxon>Autobranchia</taxon>
        <taxon>Pteriomorphia</taxon>
        <taxon>Ostreida</taxon>
        <taxon>Ostreoidea</taxon>
        <taxon>Ostreidae</taxon>
        <taxon>Crassostrea</taxon>
    </lineage>
</organism>
<dbReference type="Gene3D" id="2.60.40.10">
    <property type="entry name" value="Immunoglobulins"/>
    <property type="match status" value="1"/>
</dbReference>
<dbReference type="InterPro" id="IPR036179">
    <property type="entry name" value="Ig-like_dom_sf"/>
</dbReference>
<dbReference type="SUPFAM" id="SSF48726">
    <property type="entry name" value="Immunoglobulin"/>
    <property type="match status" value="1"/>
</dbReference>
<reference evidence="2" key="1">
    <citation type="submission" date="2025-08" db="UniProtKB">
        <authorList>
            <consortium name="RefSeq"/>
        </authorList>
    </citation>
    <scope>IDENTIFICATION</scope>
    <source>
        <tissue evidence="2">Whole sample</tissue>
    </source>
</reference>
<sequence>MHPETYPWTTLLRSSTTTPVPIRPAPGEVRIVSLSVYPDPYHFGDDVELTCRVYSATSYTSFGLKMLTDPNHISPNVQLVRGIDSVTLRIHHFVRDNVGDYQCFIANSFRQADQNITLHSPNYMV</sequence>
<keyword evidence="1" id="KW-1185">Reference proteome</keyword>
<name>A0A8B8BVX5_CRAVI</name>
<dbReference type="GeneID" id="111113211"/>
<accession>A0A8B8BVX5</accession>
<proteinExistence type="predicted"/>
<dbReference type="Proteomes" id="UP000694844">
    <property type="component" value="Chromosome 9"/>
</dbReference>
<dbReference type="AlphaFoldDB" id="A0A8B8BVX5"/>
<evidence type="ECO:0000313" key="1">
    <source>
        <dbReference type="Proteomes" id="UP000694844"/>
    </source>
</evidence>
<dbReference type="RefSeq" id="XP_022307019.1">
    <property type="nucleotide sequence ID" value="XM_022451311.1"/>
</dbReference>
<evidence type="ECO:0000313" key="2">
    <source>
        <dbReference type="RefSeq" id="XP_022307019.1"/>
    </source>
</evidence>